<organism evidence="1 2">
    <name type="scientific">Linnemannia gamsii</name>
    <dbReference type="NCBI Taxonomy" id="64522"/>
    <lineage>
        <taxon>Eukaryota</taxon>
        <taxon>Fungi</taxon>
        <taxon>Fungi incertae sedis</taxon>
        <taxon>Mucoromycota</taxon>
        <taxon>Mortierellomycotina</taxon>
        <taxon>Mortierellomycetes</taxon>
        <taxon>Mortierellales</taxon>
        <taxon>Mortierellaceae</taxon>
        <taxon>Linnemannia</taxon>
    </lineage>
</organism>
<dbReference type="EMBL" id="JAAAIM010000594">
    <property type="protein sequence ID" value="KAG0286216.1"/>
    <property type="molecule type" value="Genomic_DNA"/>
</dbReference>
<accession>A0ABQ7JW19</accession>
<evidence type="ECO:0000313" key="2">
    <source>
        <dbReference type="Proteomes" id="UP001194696"/>
    </source>
</evidence>
<reference evidence="1 2" key="1">
    <citation type="journal article" date="2020" name="Fungal Divers.">
        <title>Resolving the Mortierellaceae phylogeny through synthesis of multi-gene phylogenetics and phylogenomics.</title>
        <authorList>
            <person name="Vandepol N."/>
            <person name="Liber J."/>
            <person name="Desiro A."/>
            <person name="Na H."/>
            <person name="Kennedy M."/>
            <person name="Barry K."/>
            <person name="Grigoriev I.V."/>
            <person name="Miller A.N."/>
            <person name="O'Donnell K."/>
            <person name="Stajich J.E."/>
            <person name="Bonito G."/>
        </authorList>
    </citation>
    <scope>NUCLEOTIDE SEQUENCE [LARGE SCALE GENOMIC DNA]</scope>
    <source>
        <strain evidence="1 2">AD045</strain>
    </source>
</reference>
<evidence type="ECO:0000313" key="1">
    <source>
        <dbReference type="EMBL" id="KAG0286216.1"/>
    </source>
</evidence>
<protein>
    <submittedName>
        <fullName evidence="1">Uncharacterized protein</fullName>
    </submittedName>
</protein>
<sequence length="488" mass="53027">MYKCEIGKKPKYSGLCGKQGCVPGFNRTAEDGSTITGPLNDTCLDTVSAGLPTASVDMDSSELRSGSDHAVHMYWYRRRALFTITLRRRMYGYDEKPHMSRLQGQDPGSTDCEKNLTMFKNDVDTTELGWTAGYLQLHLNMTLNDLKRLKEDSTKVPSTLESQLAKFEQAVTELELCSSANVTDCPGVVETYDKNTAEAIKLLKSSPLPKEEVAIVQAVVAKLKGVIDSNDQDDLDEASEDLNRILVKAKLDPSLGAAVTGPLELIIITARDTLDCKSGYKPITKDLEDLCSAYMRRLQGETAKIAGALEEVFKINDLLGSLPLSKSIAPTLMTINGALTTRGEDLGNATRSLQSSLLPIKDVIEQSPSYKGPKATAVIKMIDDSKKISDKVTACAAPGVDDCDGKMRLARAFGLSASTAVTKTTNEVDSPSVSFFATAEEVKDKLKDLNNLLNRKTPADMTGVCDAVKSSAAAFKKMKGLDPWRLNR</sequence>
<name>A0ABQ7JW19_9FUNG</name>
<gene>
    <name evidence="1" type="ORF">BGZ96_009632</name>
</gene>
<dbReference type="Proteomes" id="UP001194696">
    <property type="component" value="Unassembled WGS sequence"/>
</dbReference>
<keyword evidence="2" id="KW-1185">Reference proteome</keyword>
<comment type="caution">
    <text evidence="1">The sequence shown here is derived from an EMBL/GenBank/DDBJ whole genome shotgun (WGS) entry which is preliminary data.</text>
</comment>
<proteinExistence type="predicted"/>